<dbReference type="STRING" id="1121326.CLMAG_13770"/>
<dbReference type="InterPro" id="IPR001387">
    <property type="entry name" value="Cro/C1-type_HTH"/>
</dbReference>
<dbReference type="InterPro" id="IPR010982">
    <property type="entry name" value="Lambda_DNA-bd_dom_sf"/>
</dbReference>
<protein>
    <submittedName>
        <fullName evidence="3">HTH-type transcriptional regulator SinR</fullName>
    </submittedName>
</protein>
<evidence type="ECO:0000256" key="1">
    <source>
        <dbReference type="ARBA" id="ARBA00023125"/>
    </source>
</evidence>
<comment type="caution">
    <text evidence="3">The sequence shown here is derived from an EMBL/GenBank/DDBJ whole genome shotgun (WGS) entry which is preliminary data.</text>
</comment>
<evidence type="ECO:0000313" key="4">
    <source>
        <dbReference type="Proteomes" id="UP000076603"/>
    </source>
</evidence>
<reference evidence="3 4" key="1">
    <citation type="submission" date="2016-04" db="EMBL/GenBank/DDBJ databases">
        <title>Genome sequence of Clostridium magnum DSM 2767.</title>
        <authorList>
            <person name="Poehlein A."/>
            <person name="Uhlig R."/>
            <person name="Fischer R."/>
            <person name="Bahl H."/>
            <person name="Daniel R."/>
        </authorList>
    </citation>
    <scope>NUCLEOTIDE SEQUENCE [LARGE SCALE GENOMIC DNA]</scope>
    <source>
        <strain evidence="3 4">DSM 2767</strain>
    </source>
</reference>
<sequence length="145" mass="16442">MFGENIKRIRERKGLGVNELSRLSGVNASYISAMERGEKDNPTITTLKKLADVLNVTIDELIRSETTTYTLQDNGIEDNLVREDAALYEIREFKTAESAMQFILKQPAIMGYGGFDSNKMSDNEIIEFANEILNLLRMLGPKYKK</sequence>
<keyword evidence="1" id="KW-0238">DNA-binding</keyword>
<dbReference type="PANTHER" id="PTHR46797:SF1">
    <property type="entry name" value="METHYLPHOSPHONATE SYNTHASE"/>
    <property type="match status" value="1"/>
</dbReference>
<dbReference type="EMBL" id="LWAE01000001">
    <property type="protein sequence ID" value="KZL94324.1"/>
    <property type="molecule type" value="Genomic_DNA"/>
</dbReference>
<dbReference type="Pfam" id="PF01381">
    <property type="entry name" value="HTH_3"/>
    <property type="match status" value="1"/>
</dbReference>
<dbReference type="InterPro" id="IPR050807">
    <property type="entry name" value="TransReg_Diox_bact_type"/>
</dbReference>
<dbReference type="GO" id="GO:0003700">
    <property type="term" value="F:DNA-binding transcription factor activity"/>
    <property type="evidence" value="ECO:0007669"/>
    <property type="project" value="TreeGrafter"/>
</dbReference>
<evidence type="ECO:0000259" key="2">
    <source>
        <dbReference type="PROSITE" id="PS50943"/>
    </source>
</evidence>
<accession>A0A162UVA4</accession>
<dbReference type="CDD" id="cd00093">
    <property type="entry name" value="HTH_XRE"/>
    <property type="match status" value="1"/>
</dbReference>
<dbReference type="PATRIC" id="fig|1121326.3.peg.1347"/>
<dbReference type="AlphaFoldDB" id="A0A162UVA4"/>
<dbReference type="Proteomes" id="UP000076603">
    <property type="component" value="Unassembled WGS sequence"/>
</dbReference>
<organism evidence="3 4">
    <name type="scientific">Clostridium magnum DSM 2767</name>
    <dbReference type="NCBI Taxonomy" id="1121326"/>
    <lineage>
        <taxon>Bacteria</taxon>
        <taxon>Bacillati</taxon>
        <taxon>Bacillota</taxon>
        <taxon>Clostridia</taxon>
        <taxon>Eubacteriales</taxon>
        <taxon>Clostridiaceae</taxon>
        <taxon>Clostridium</taxon>
    </lineage>
</organism>
<name>A0A162UVA4_9CLOT</name>
<dbReference type="RefSeq" id="WP_066619689.1">
    <property type="nucleotide sequence ID" value="NZ_FQXL01000074.1"/>
</dbReference>
<dbReference type="PANTHER" id="PTHR46797">
    <property type="entry name" value="HTH-TYPE TRANSCRIPTIONAL REGULATOR"/>
    <property type="match status" value="1"/>
</dbReference>
<dbReference type="Gene3D" id="1.10.260.40">
    <property type="entry name" value="lambda repressor-like DNA-binding domains"/>
    <property type="match status" value="1"/>
</dbReference>
<dbReference type="GO" id="GO:0003677">
    <property type="term" value="F:DNA binding"/>
    <property type="evidence" value="ECO:0007669"/>
    <property type="project" value="UniProtKB-KW"/>
</dbReference>
<feature type="domain" description="HTH cro/C1-type" evidence="2">
    <location>
        <begin position="6"/>
        <end position="61"/>
    </location>
</feature>
<proteinExistence type="predicted"/>
<gene>
    <name evidence="3" type="primary">sinR_2</name>
    <name evidence="3" type="ORF">CLMAG_13770</name>
</gene>
<keyword evidence="4" id="KW-1185">Reference proteome</keyword>
<dbReference type="OrthoDB" id="1649314at2"/>
<evidence type="ECO:0000313" key="3">
    <source>
        <dbReference type="EMBL" id="KZL94324.1"/>
    </source>
</evidence>
<dbReference type="SMART" id="SM00530">
    <property type="entry name" value="HTH_XRE"/>
    <property type="match status" value="1"/>
</dbReference>
<dbReference type="SUPFAM" id="SSF47413">
    <property type="entry name" value="lambda repressor-like DNA-binding domains"/>
    <property type="match status" value="1"/>
</dbReference>
<dbReference type="GO" id="GO:0005829">
    <property type="term" value="C:cytosol"/>
    <property type="evidence" value="ECO:0007669"/>
    <property type="project" value="TreeGrafter"/>
</dbReference>
<dbReference type="PROSITE" id="PS50943">
    <property type="entry name" value="HTH_CROC1"/>
    <property type="match status" value="1"/>
</dbReference>